<name>A0A1I8IEU8_9PLAT</name>
<dbReference type="Pfam" id="PF00595">
    <property type="entry name" value="PDZ"/>
    <property type="match status" value="1"/>
</dbReference>
<protein>
    <submittedName>
        <fullName evidence="4">PDZ domain-containing protein</fullName>
    </submittedName>
</protein>
<dbReference type="InterPro" id="IPR036034">
    <property type="entry name" value="PDZ_sf"/>
</dbReference>
<proteinExistence type="predicted"/>
<dbReference type="GO" id="GO:0005886">
    <property type="term" value="C:plasma membrane"/>
    <property type="evidence" value="ECO:0007669"/>
    <property type="project" value="TreeGrafter"/>
</dbReference>
<accession>A0A1I8IEU8</accession>
<dbReference type="PANTHER" id="PTHR46360">
    <property type="entry name" value="DISKS LARGE HOMOLOG 5"/>
    <property type="match status" value="1"/>
</dbReference>
<dbReference type="Proteomes" id="UP000095280">
    <property type="component" value="Unplaced"/>
</dbReference>
<feature type="region of interest" description="Disordered" evidence="1">
    <location>
        <begin position="48"/>
        <end position="76"/>
    </location>
</feature>
<dbReference type="InterPro" id="IPR027417">
    <property type="entry name" value="P-loop_NTPase"/>
</dbReference>
<feature type="domain" description="PDZ" evidence="2">
    <location>
        <begin position="146"/>
        <end position="187"/>
    </location>
</feature>
<dbReference type="InterPro" id="IPR053004">
    <property type="entry name" value="MAGUK_Signaling_Regulators"/>
</dbReference>
<dbReference type="SUPFAM" id="SSF50156">
    <property type="entry name" value="PDZ domain-like"/>
    <property type="match status" value="2"/>
</dbReference>
<dbReference type="GO" id="GO:0035331">
    <property type="term" value="P:negative regulation of hippo signaling"/>
    <property type="evidence" value="ECO:0007669"/>
    <property type="project" value="TreeGrafter"/>
</dbReference>
<dbReference type="PANTHER" id="PTHR46360:SF1">
    <property type="entry name" value="DISKS LARGE HOMOLOG 5"/>
    <property type="match status" value="1"/>
</dbReference>
<evidence type="ECO:0000259" key="2">
    <source>
        <dbReference type="PROSITE" id="PS50106"/>
    </source>
</evidence>
<organism evidence="3 4">
    <name type="scientific">Macrostomum lignano</name>
    <dbReference type="NCBI Taxonomy" id="282301"/>
    <lineage>
        <taxon>Eukaryota</taxon>
        <taxon>Metazoa</taxon>
        <taxon>Spiralia</taxon>
        <taxon>Lophotrochozoa</taxon>
        <taxon>Platyhelminthes</taxon>
        <taxon>Rhabditophora</taxon>
        <taxon>Macrostomorpha</taxon>
        <taxon>Macrostomida</taxon>
        <taxon>Macrostomidae</taxon>
        <taxon>Macrostomum</taxon>
    </lineage>
</organism>
<dbReference type="SMART" id="SM00228">
    <property type="entry name" value="PDZ"/>
    <property type="match status" value="1"/>
</dbReference>
<dbReference type="Gene3D" id="2.30.42.10">
    <property type="match status" value="2"/>
</dbReference>
<dbReference type="WBParaSite" id="maker-uti_cns_0012144-snap-gene-0.3-mRNA-1">
    <property type="protein sequence ID" value="maker-uti_cns_0012144-snap-gene-0.3-mRNA-1"/>
    <property type="gene ID" value="maker-uti_cns_0012144-snap-gene-0.3"/>
</dbReference>
<evidence type="ECO:0000313" key="4">
    <source>
        <dbReference type="WBParaSite" id="maker-uti_cns_0012144-snap-gene-0.3-mRNA-1"/>
    </source>
</evidence>
<evidence type="ECO:0000256" key="1">
    <source>
        <dbReference type="SAM" id="MobiDB-lite"/>
    </source>
</evidence>
<dbReference type="AlphaFoldDB" id="A0A1I8IEU8"/>
<dbReference type="InterPro" id="IPR001478">
    <property type="entry name" value="PDZ"/>
</dbReference>
<dbReference type="PROSITE" id="PS50106">
    <property type="entry name" value="PDZ"/>
    <property type="match status" value="2"/>
</dbReference>
<dbReference type="Gene3D" id="3.40.50.300">
    <property type="entry name" value="P-loop containing nucleotide triphosphate hydrolases"/>
    <property type="match status" value="1"/>
</dbReference>
<feature type="region of interest" description="Disordered" evidence="1">
    <location>
        <begin position="1"/>
        <end position="25"/>
    </location>
</feature>
<feature type="domain" description="PDZ" evidence="2">
    <location>
        <begin position="66"/>
        <end position="145"/>
    </location>
</feature>
<evidence type="ECO:0000313" key="3">
    <source>
        <dbReference type="Proteomes" id="UP000095280"/>
    </source>
</evidence>
<keyword evidence="3" id="KW-1185">Reference proteome</keyword>
<sequence length="440" mass="46173">VSKTGSGSRLSSVSSSSADSGGCSNGIASRETGAAALSTHSAAAAAAAASAAASGTSTERRPRPGSVRQVRMDKGSEPLGIRIHAGQQGGIYISTVQPGSLADRAGLLAGDRILEFCGVNLRTAFYHNAKQVLNDCREEVATLLTGILVSDVPAESAGQGLRPGDLILQCNGVDFRGLTAESASQELGRAAAATDEETRLLVQHRPARLAAIGSATEPDALFVRPNFSQLPAVGGVVDGDEQQPPPEPLLAFRRHDLLLVTDTRPAGRPAGWAELVPDPGRAGPRPVAILGPLSEALGRALCAERSDLFYPLGPLPLDRVAGACAGDSAKHGLLQLASGPAQVDQLHRLHRVYPIVLLLRYRSHKLVKEARDPRYCPEKFPSRVAKDMVAKAAQLEEELQPVLTACIQGGAFAFMCSQVVSVVSRDQNCPVWINAEPIVP</sequence>
<reference evidence="4" key="1">
    <citation type="submission" date="2016-11" db="UniProtKB">
        <authorList>
            <consortium name="WormBaseParasite"/>
        </authorList>
    </citation>
    <scope>IDENTIFICATION</scope>
</reference>
<feature type="compositionally biased region" description="Low complexity" evidence="1">
    <location>
        <begin position="48"/>
        <end position="57"/>
    </location>
</feature>